<dbReference type="PRINTS" id="PR00080">
    <property type="entry name" value="SDRFAMILY"/>
</dbReference>
<comment type="similarity">
    <text evidence="1">Belongs to the short-chain dehydrogenases/reductases (SDR) family.</text>
</comment>
<dbReference type="CDD" id="cd05233">
    <property type="entry name" value="SDR_c"/>
    <property type="match status" value="1"/>
</dbReference>
<dbReference type="PANTHER" id="PTHR43943">
    <property type="entry name" value="DEHYDROGENASE/REDUCTASE (SDR FAMILY) MEMBER 4"/>
    <property type="match status" value="1"/>
</dbReference>
<evidence type="ECO:0000256" key="2">
    <source>
        <dbReference type="ARBA" id="ARBA00023002"/>
    </source>
</evidence>
<accession>A0A930Y6B9</accession>
<evidence type="ECO:0000313" key="4">
    <source>
        <dbReference type="Proteomes" id="UP000656804"/>
    </source>
</evidence>
<dbReference type="InterPro" id="IPR002347">
    <property type="entry name" value="SDR_fam"/>
</dbReference>
<dbReference type="PROSITE" id="PS00061">
    <property type="entry name" value="ADH_SHORT"/>
    <property type="match status" value="1"/>
</dbReference>
<dbReference type="PANTHER" id="PTHR43943:SF2">
    <property type="entry name" value="DEHYDROGENASE_REDUCTASE 4"/>
    <property type="match status" value="1"/>
</dbReference>
<evidence type="ECO:0000256" key="1">
    <source>
        <dbReference type="ARBA" id="ARBA00006484"/>
    </source>
</evidence>
<dbReference type="SUPFAM" id="SSF51735">
    <property type="entry name" value="NAD(P)-binding Rossmann-fold domains"/>
    <property type="match status" value="1"/>
</dbReference>
<gene>
    <name evidence="3" type="ORF">ISG29_03840</name>
</gene>
<keyword evidence="4" id="KW-1185">Reference proteome</keyword>
<reference evidence="3" key="1">
    <citation type="submission" date="2020-11" db="EMBL/GenBank/DDBJ databases">
        <title>Nocardioides sp. CBS4Y-1, whole genome shotgun sequence.</title>
        <authorList>
            <person name="Tuo L."/>
        </authorList>
    </citation>
    <scope>NUCLEOTIDE SEQUENCE</scope>
    <source>
        <strain evidence="3">CBS4Y-1</strain>
    </source>
</reference>
<dbReference type="RefSeq" id="WP_194502276.1">
    <property type="nucleotide sequence ID" value="NZ_JADIVZ010000001.1"/>
</dbReference>
<dbReference type="InterPro" id="IPR020904">
    <property type="entry name" value="Sc_DH/Rdtase_CS"/>
</dbReference>
<dbReference type="GO" id="GO:0016491">
    <property type="term" value="F:oxidoreductase activity"/>
    <property type="evidence" value="ECO:0007669"/>
    <property type="project" value="UniProtKB-KW"/>
</dbReference>
<dbReference type="PRINTS" id="PR00081">
    <property type="entry name" value="GDHRDH"/>
</dbReference>
<dbReference type="AlphaFoldDB" id="A0A930Y6B9"/>
<protein>
    <submittedName>
        <fullName evidence="3">SDR family oxidoreductase</fullName>
    </submittedName>
</protein>
<evidence type="ECO:0000313" key="3">
    <source>
        <dbReference type="EMBL" id="MBF4160807.1"/>
    </source>
</evidence>
<keyword evidence="2" id="KW-0560">Oxidoreductase</keyword>
<dbReference type="NCBIfam" id="NF005559">
    <property type="entry name" value="PRK07231.1"/>
    <property type="match status" value="1"/>
</dbReference>
<dbReference type="Proteomes" id="UP000656804">
    <property type="component" value="Unassembled WGS sequence"/>
</dbReference>
<comment type="caution">
    <text evidence="3">The sequence shown here is derived from an EMBL/GenBank/DDBJ whole genome shotgun (WGS) entry which is preliminary data.</text>
</comment>
<dbReference type="EMBL" id="JADIVZ010000001">
    <property type="protein sequence ID" value="MBF4160807.1"/>
    <property type="molecule type" value="Genomic_DNA"/>
</dbReference>
<dbReference type="InterPro" id="IPR036291">
    <property type="entry name" value="NAD(P)-bd_dom_sf"/>
</dbReference>
<organism evidence="3 4">
    <name type="scientific">Nocardioides acrostichi</name>
    <dbReference type="NCBI Taxonomy" id="2784339"/>
    <lineage>
        <taxon>Bacteria</taxon>
        <taxon>Bacillati</taxon>
        <taxon>Actinomycetota</taxon>
        <taxon>Actinomycetes</taxon>
        <taxon>Propionibacteriales</taxon>
        <taxon>Nocardioidaceae</taxon>
        <taxon>Nocardioides</taxon>
    </lineage>
</organism>
<dbReference type="Pfam" id="PF13561">
    <property type="entry name" value="adh_short_C2"/>
    <property type="match status" value="1"/>
</dbReference>
<dbReference type="Gene3D" id="3.40.50.720">
    <property type="entry name" value="NAD(P)-binding Rossmann-like Domain"/>
    <property type="match status" value="1"/>
</dbReference>
<proteinExistence type="inferred from homology"/>
<sequence length="258" mass="26748">MARAGGSLVGKTAVVTGASRGIGLAIAARLASQGARVVLTARTRSAAVEAAASIEGQTMGWAAHSADEAQARACLDATVDRFGSIDILVNNAGTNPAYGPLVEVDRERFAKTLDVNVWAPVLWTGQAWRAWMRAHGGCVINTASLGAYVVGANLGAYNVSKAALVHVTRQLALELAPGVRVNALAPGVCRTKLASTLWQDREDDVRRVTPLGRIGEPEDVAEAALFLTEASWVTGQTITVDGGQVLVAAVGGDQPGSR</sequence>
<dbReference type="FunFam" id="3.40.50.720:FF:000084">
    <property type="entry name" value="Short-chain dehydrogenase reductase"/>
    <property type="match status" value="1"/>
</dbReference>
<name>A0A930Y6B9_9ACTN</name>